<evidence type="ECO:0000313" key="2">
    <source>
        <dbReference type="EMBL" id="KYG62519.1"/>
    </source>
</evidence>
<dbReference type="Proteomes" id="UP000075391">
    <property type="component" value="Unassembled WGS sequence"/>
</dbReference>
<gene>
    <name evidence="2" type="ORF">AZI85_05790</name>
</gene>
<comment type="caution">
    <text evidence="2">The sequence shown here is derived from an EMBL/GenBank/DDBJ whole genome shotgun (WGS) entry which is preliminary data.</text>
</comment>
<reference evidence="2 3" key="1">
    <citation type="submission" date="2016-03" db="EMBL/GenBank/DDBJ databases">
        <authorList>
            <person name="Ploux O."/>
        </authorList>
    </citation>
    <scope>NUCLEOTIDE SEQUENCE [LARGE SCALE GENOMIC DNA]</scope>
    <source>
        <strain evidence="2 3">BER2</strain>
    </source>
</reference>
<sequence length="125" mass="13548">MKSLSANKFFTFLTLFGSAGTLICCALPALLVSLGLGAVLAGLASEVPGLIWVSENKLEVFIFAGAMLALNGFWIWKNRNAPCPLDPKLRDACISGRKFSIRVYILSLVVFLTGFFFAFIAPNLL</sequence>
<keyword evidence="1" id="KW-0812">Transmembrane</keyword>
<dbReference type="RefSeq" id="WP_063243888.1">
    <property type="nucleotide sequence ID" value="NZ_LUKF01000015.1"/>
</dbReference>
<dbReference type="OrthoDB" id="8908498at2"/>
<feature type="transmembrane region" description="Helical" evidence="1">
    <location>
        <begin position="99"/>
        <end position="121"/>
    </location>
</feature>
<feature type="transmembrane region" description="Helical" evidence="1">
    <location>
        <begin position="60"/>
        <end position="78"/>
    </location>
</feature>
<evidence type="ECO:0008006" key="4">
    <source>
        <dbReference type="Google" id="ProtNLM"/>
    </source>
</evidence>
<protein>
    <recommendedName>
        <fullName evidence="4">Mercuric transport protein MerT</fullName>
    </recommendedName>
</protein>
<dbReference type="EMBL" id="LUKF01000015">
    <property type="protein sequence ID" value="KYG62519.1"/>
    <property type="molecule type" value="Genomic_DNA"/>
</dbReference>
<proteinExistence type="predicted"/>
<dbReference type="AlphaFoldDB" id="A0A150WHH8"/>
<accession>A0A150WHH8</accession>
<keyword evidence="1" id="KW-0472">Membrane</keyword>
<evidence type="ECO:0000256" key="1">
    <source>
        <dbReference type="SAM" id="Phobius"/>
    </source>
</evidence>
<keyword evidence="1" id="KW-1133">Transmembrane helix</keyword>
<feature type="transmembrane region" description="Helical" evidence="1">
    <location>
        <begin position="12"/>
        <end position="40"/>
    </location>
</feature>
<name>A0A150WHH8_BDEBC</name>
<evidence type="ECO:0000313" key="3">
    <source>
        <dbReference type="Proteomes" id="UP000075391"/>
    </source>
</evidence>
<organism evidence="2 3">
    <name type="scientific">Bdellovibrio bacteriovorus</name>
    <dbReference type="NCBI Taxonomy" id="959"/>
    <lineage>
        <taxon>Bacteria</taxon>
        <taxon>Pseudomonadati</taxon>
        <taxon>Bdellovibrionota</taxon>
        <taxon>Bdellovibrionia</taxon>
        <taxon>Bdellovibrionales</taxon>
        <taxon>Pseudobdellovibrionaceae</taxon>
        <taxon>Bdellovibrio</taxon>
    </lineage>
</organism>